<dbReference type="AlphaFoldDB" id="A0A9P0F7K5"/>
<reference evidence="2" key="1">
    <citation type="submission" date="2021-12" db="EMBL/GenBank/DDBJ databases">
        <authorList>
            <person name="King R."/>
        </authorList>
    </citation>
    <scope>NUCLEOTIDE SEQUENCE</scope>
</reference>
<feature type="region of interest" description="Disordered" evidence="1">
    <location>
        <begin position="71"/>
        <end position="140"/>
    </location>
</feature>
<feature type="region of interest" description="Disordered" evidence="1">
    <location>
        <begin position="1"/>
        <end position="20"/>
    </location>
</feature>
<feature type="compositionally biased region" description="Basic and acidic residues" evidence="1">
    <location>
        <begin position="73"/>
        <end position="84"/>
    </location>
</feature>
<name>A0A9P0F7K5_BEMTA</name>
<dbReference type="KEGG" id="btab:109029565"/>
<evidence type="ECO:0000256" key="1">
    <source>
        <dbReference type="SAM" id="MobiDB-lite"/>
    </source>
</evidence>
<gene>
    <name evidence="2" type="ORF">BEMITA_LOCUS11466</name>
</gene>
<sequence length="171" mass="19275">MSSSRSDSPSRTIKRRKTTSDLDDSTLIEAAIANPHLSIPKLMRNCVPDYPASRFVAYYRIRQHGLQWRRKSRNIDRSNKDSETTPKPCNASSDSSLSWSPRRSSTPISNQHSSSYGHCNLSKPLKASSKTGRSKTLKASSRTGRWKLLRKFISKVSLAVSFSLRALNKVY</sequence>
<evidence type="ECO:0000313" key="2">
    <source>
        <dbReference type="EMBL" id="CAH0393016.1"/>
    </source>
</evidence>
<accession>A0A9P0F7K5</accession>
<organism evidence="2 3">
    <name type="scientific">Bemisia tabaci</name>
    <name type="common">Sweetpotato whitefly</name>
    <name type="synonym">Aleurodes tabaci</name>
    <dbReference type="NCBI Taxonomy" id="7038"/>
    <lineage>
        <taxon>Eukaryota</taxon>
        <taxon>Metazoa</taxon>
        <taxon>Ecdysozoa</taxon>
        <taxon>Arthropoda</taxon>
        <taxon>Hexapoda</taxon>
        <taxon>Insecta</taxon>
        <taxon>Pterygota</taxon>
        <taxon>Neoptera</taxon>
        <taxon>Paraneoptera</taxon>
        <taxon>Hemiptera</taxon>
        <taxon>Sternorrhyncha</taxon>
        <taxon>Aleyrodoidea</taxon>
        <taxon>Aleyrodidae</taxon>
        <taxon>Aleyrodinae</taxon>
        <taxon>Bemisia</taxon>
    </lineage>
</organism>
<feature type="compositionally biased region" description="Low complexity" evidence="1">
    <location>
        <begin position="92"/>
        <end position="105"/>
    </location>
</feature>
<proteinExistence type="predicted"/>
<protein>
    <submittedName>
        <fullName evidence="2">Uncharacterized protein</fullName>
    </submittedName>
</protein>
<feature type="compositionally biased region" description="Low complexity" evidence="1">
    <location>
        <begin position="1"/>
        <end position="11"/>
    </location>
</feature>
<dbReference type="EMBL" id="OU963868">
    <property type="protein sequence ID" value="CAH0393016.1"/>
    <property type="molecule type" value="Genomic_DNA"/>
</dbReference>
<evidence type="ECO:0000313" key="3">
    <source>
        <dbReference type="Proteomes" id="UP001152759"/>
    </source>
</evidence>
<keyword evidence="3" id="KW-1185">Reference proteome</keyword>
<feature type="compositionally biased region" description="Polar residues" evidence="1">
    <location>
        <begin position="106"/>
        <end position="117"/>
    </location>
</feature>
<dbReference type="Proteomes" id="UP001152759">
    <property type="component" value="Chromosome 7"/>
</dbReference>